<dbReference type="Proteomes" id="UP000319335">
    <property type="component" value="Unassembled WGS sequence"/>
</dbReference>
<dbReference type="HAMAP" id="MF_00634">
    <property type="entry name" value="UPF0235"/>
    <property type="match status" value="1"/>
</dbReference>
<evidence type="ECO:0000256" key="2">
    <source>
        <dbReference type="HAMAP-Rule" id="MF_00634"/>
    </source>
</evidence>
<proteinExistence type="inferred from homology"/>
<organism evidence="3 4">
    <name type="scientific">Methanolobus vulcani</name>
    <dbReference type="NCBI Taxonomy" id="38026"/>
    <lineage>
        <taxon>Archaea</taxon>
        <taxon>Methanobacteriati</taxon>
        <taxon>Methanobacteriota</taxon>
        <taxon>Stenosarchaea group</taxon>
        <taxon>Methanomicrobia</taxon>
        <taxon>Methanosarcinales</taxon>
        <taxon>Methanosarcinaceae</taxon>
        <taxon>Methanolobus</taxon>
    </lineage>
</organism>
<dbReference type="EMBL" id="VIAQ01000011">
    <property type="protein sequence ID" value="TQD26788.1"/>
    <property type="molecule type" value="Genomic_DNA"/>
</dbReference>
<dbReference type="Pfam" id="PF02594">
    <property type="entry name" value="DUF167"/>
    <property type="match status" value="1"/>
</dbReference>
<dbReference type="OrthoDB" id="53248at2157"/>
<protein>
    <recommendedName>
        <fullName evidence="2">UPF0235 protein FKV42_04105</fullName>
    </recommendedName>
</protein>
<dbReference type="AlphaFoldDB" id="A0A7Z8KPQ9"/>
<name>A0A7Z8KPQ9_9EURY</name>
<keyword evidence="4" id="KW-1185">Reference proteome</keyword>
<dbReference type="InterPro" id="IPR003746">
    <property type="entry name" value="DUF167"/>
</dbReference>
<evidence type="ECO:0000313" key="4">
    <source>
        <dbReference type="Proteomes" id="UP000319335"/>
    </source>
</evidence>
<dbReference type="InterPro" id="IPR036591">
    <property type="entry name" value="YggU-like_sf"/>
</dbReference>
<gene>
    <name evidence="3" type="ORF">FKV42_04105</name>
</gene>
<comment type="caution">
    <text evidence="3">The sequence shown here is derived from an EMBL/GenBank/DDBJ whole genome shotgun (WGS) entry which is preliminary data.</text>
</comment>
<dbReference type="NCBIfam" id="TIGR00251">
    <property type="entry name" value="DUF167 family protein"/>
    <property type="match status" value="1"/>
</dbReference>
<dbReference type="Gene3D" id="3.30.1200.10">
    <property type="entry name" value="YggU-like"/>
    <property type="match status" value="1"/>
</dbReference>
<evidence type="ECO:0000256" key="1">
    <source>
        <dbReference type="ARBA" id="ARBA00010364"/>
    </source>
</evidence>
<reference evidence="3 4" key="1">
    <citation type="submission" date="2019-06" db="EMBL/GenBank/DDBJ databases">
        <title>Draft genome sequence of Methanolobus vulcani B1d.</title>
        <authorList>
            <person name="Creighbaum A.J."/>
            <person name="Ticak T."/>
            <person name="Hariraju D."/>
            <person name="Arivett B.A."/>
            <person name="Ferguson D.J.Jr."/>
        </authorList>
    </citation>
    <scope>NUCLEOTIDE SEQUENCE [LARGE SCALE GENOMIC DNA]</scope>
    <source>
        <strain evidence="3 4">B1d</strain>
    </source>
</reference>
<dbReference type="SUPFAM" id="SSF69786">
    <property type="entry name" value="YggU-like"/>
    <property type="match status" value="1"/>
</dbReference>
<dbReference type="SMART" id="SM01152">
    <property type="entry name" value="DUF167"/>
    <property type="match status" value="1"/>
</dbReference>
<dbReference type="RefSeq" id="WP_154809128.1">
    <property type="nucleotide sequence ID" value="NZ_VIAQ01000011.1"/>
</dbReference>
<sequence length="111" mass="12321">MGTMTFEDALKEVDSGVIIDIEVTPGSKVLCVPSGYNLWRKRIEVRLSQNAQKGKANEQLVSALADLFGLRSSDVSFVNGMHNSKKSLLLQNADYFHIITVLREKLPDDVV</sequence>
<comment type="similarity">
    <text evidence="1 2">Belongs to the UPF0235 family.</text>
</comment>
<accession>A0A7Z8KPQ9</accession>
<evidence type="ECO:0000313" key="3">
    <source>
        <dbReference type="EMBL" id="TQD26788.1"/>
    </source>
</evidence>